<dbReference type="EMBL" id="JAIWYP010000005">
    <property type="protein sequence ID" value="KAH3826993.1"/>
    <property type="molecule type" value="Genomic_DNA"/>
</dbReference>
<evidence type="ECO:0000313" key="2">
    <source>
        <dbReference type="Proteomes" id="UP000828390"/>
    </source>
</evidence>
<reference evidence="1" key="1">
    <citation type="journal article" date="2019" name="bioRxiv">
        <title>The Genome of the Zebra Mussel, Dreissena polymorpha: A Resource for Invasive Species Research.</title>
        <authorList>
            <person name="McCartney M.A."/>
            <person name="Auch B."/>
            <person name="Kono T."/>
            <person name="Mallez S."/>
            <person name="Zhang Y."/>
            <person name="Obille A."/>
            <person name="Becker A."/>
            <person name="Abrahante J.E."/>
            <person name="Garbe J."/>
            <person name="Badalamenti J.P."/>
            <person name="Herman A."/>
            <person name="Mangelson H."/>
            <person name="Liachko I."/>
            <person name="Sullivan S."/>
            <person name="Sone E.D."/>
            <person name="Koren S."/>
            <person name="Silverstein K.A.T."/>
            <person name="Beckman K.B."/>
            <person name="Gohl D.M."/>
        </authorList>
    </citation>
    <scope>NUCLEOTIDE SEQUENCE</scope>
    <source>
        <strain evidence="1">Duluth1</strain>
        <tissue evidence="1">Whole animal</tissue>
    </source>
</reference>
<keyword evidence="2" id="KW-1185">Reference proteome</keyword>
<protein>
    <submittedName>
        <fullName evidence="1">Uncharacterized protein</fullName>
    </submittedName>
</protein>
<dbReference type="Proteomes" id="UP000828390">
    <property type="component" value="Unassembled WGS sequence"/>
</dbReference>
<name>A0A9D4H3Z5_DREPO</name>
<comment type="caution">
    <text evidence="1">The sequence shown here is derived from an EMBL/GenBank/DDBJ whole genome shotgun (WGS) entry which is preliminary data.</text>
</comment>
<gene>
    <name evidence="1" type="ORF">DPMN_128921</name>
</gene>
<proteinExistence type="predicted"/>
<accession>A0A9D4H3Z5</accession>
<dbReference type="AlphaFoldDB" id="A0A9D4H3Z5"/>
<sequence length="53" mass="6084">MTTTVRDQARQRDELQEVTYLQSQSMRNITSSLPTSLKIIPTEMNKRKCPNGS</sequence>
<reference evidence="1" key="2">
    <citation type="submission" date="2020-11" db="EMBL/GenBank/DDBJ databases">
        <authorList>
            <person name="McCartney M.A."/>
            <person name="Auch B."/>
            <person name="Kono T."/>
            <person name="Mallez S."/>
            <person name="Becker A."/>
            <person name="Gohl D.M."/>
            <person name="Silverstein K.A.T."/>
            <person name="Koren S."/>
            <person name="Bechman K.B."/>
            <person name="Herman A."/>
            <person name="Abrahante J.E."/>
            <person name="Garbe J."/>
        </authorList>
    </citation>
    <scope>NUCLEOTIDE SEQUENCE</scope>
    <source>
        <strain evidence="1">Duluth1</strain>
        <tissue evidence="1">Whole animal</tissue>
    </source>
</reference>
<evidence type="ECO:0000313" key="1">
    <source>
        <dbReference type="EMBL" id="KAH3826993.1"/>
    </source>
</evidence>
<organism evidence="1 2">
    <name type="scientific">Dreissena polymorpha</name>
    <name type="common">Zebra mussel</name>
    <name type="synonym">Mytilus polymorpha</name>
    <dbReference type="NCBI Taxonomy" id="45954"/>
    <lineage>
        <taxon>Eukaryota</taxon>
        <taxon>Metazoa</taxon>
        <taxon>Spiralia</taxon>
        <taxon>Lophotrochozoa</taxon>
        <taxon>Mollusca</taxon>
        <taxon>Bivalvia</taxon>
        <taxon>Autobranchia</taxon>
        <taxon>Heteroconchia</taxon>
        <taxon>Euheterodonta</taxon>
        <taxon>Imparidentia</taxon>
        <taxon>Neoheterodontei</taxon>
        <taxon>Myida</taxon>
        <taxon>Dreissenoidea</taxon>
        <taxon>Dreissenidae</taxon>
        <taxon>Dreissena</taxon>
    </lineage>
</organism>